<dbReference type="InterPro" id="IPR036388">
    <property type="entry name" value="WH-like_DNA-bd_sf"/>
</dbReference>
<dbReference type="PANTHER" id="PTHR33202:SF7">
    <property type="entry name" value="FERRIC UPTAKE REGULATION PROTEIN"/>
    <property type="match status" value="1"/>
</dbReference>
<dbReference type="SUPFAM" id="SSF46785">
    <property type="entry name" value="Winged helix' DNA-binding domain"/>
    <property type="match status" value="1"/>
</dbReference>
<dbReference type="GO" id="GO:1900376">
    <property type="term" value="P:regulation of secondary metabolite biosynthetic process"/>
    <property type="evidence" value="ECO:0007669"/>
    <property type="project" value="TreeGrafter"/>
</dbReference>
<dbReference type="InterPro" id="IPR002481">
    <property type="entry name" value="FUR"/>
</dbReference>
<dbReference type="AlphaFoldDB" id="A0A1I0MAE7"/>
<dbReference type="GO" id="GO:0000976">
    <property type="term" value="F:transcription cis-regulatory region binding"/>
    <property type="evidence" value="ECO:0007669"/>
    <property type="project" value="TreeGrafter"/>
</dbReference>
<dbReference type="Gene3D" id="1.10.10.10">
    <property type="entry name" value="Winged helix-like DNA-binding domain superfamily/Winged helix DNA-binding domain"/>
    <property type="match status" value="1"/>
</dbReference>
<comment type="cofactor">
    <cofactor evidence="8">
        <name>Mn(2+)</name>
        <dbReference type="ChEBI" id="CHEBI:29035"/>
    </cofactor>
    <cofactor evidence="8">
        <name>Fe(2+)</name>
        <dbReference type="ChEBI" id="CHEBI:29033"/>
    </cofactor>
    <text evidence="8">Binds 1 Mn(2+) or Fe(2+) ion per subunit.</text>
</comment>
<evidence type="ECO:0000256" key="7">
    <source>
        <dbReference type="PIRSR" id="PIRSR602481-1"/>
    </source>
</evidence>
<dbReference type="GO" id="GO:0003700">
    <property type="term" value="F:DNA-binding transcription factor activity"/>
    <property type="evidence" value="ECO:0007669"/>
    <property type="project" value="InterPro"/>
</dbReference>
<feature type="binding site" evidence="7">
    <location>
        <position position="124"/>
    </location>
    <ligand>
        <name>Zn(2+)</name>
        <dbReference type="ChEBI" id="CHEBI:29105"/>
    </ligand>
</feature>
<dbReference type="GO" id="GO:0008270">
    <property type="term" value="F:zinc ion binding"/>
    <property type="evidence" value="ECO:0007669"/>
    <property type="project" value="TreeGrafter"/>
</dbReference>
<keyword evidence="8" id="KW-0408">Iron</keyword>
<feature type="binding site" evidence="8">
    <location>
        <position position="113"/>
    </location>
    <ligand>
        <name>Fe cation</name>
        <dbReference type="ChEBI" id="CHEBI:24875"/>
    </ligand>
</feature>
<evidence type="ECO:0000256" key="4">
    <source>
        <dbReference type="ARBA" id="ARBA00023015"/>
    </source>
</evidence>
<evidence type="ECO:0000256" key="3">
    <source>
        <dbReference type="ARBA" id="ARBA00022833"/>
    </source>
</evidence>
<reference evidence="9 10" key="1">
    <citation type="submission" date="2016-10" db="EMBL/GenBank/DDBJ databases">
        <authorList>
            <person name="de Groot N.N."/>
        </authorList>
    </citation>
    <scope>NUCLEOTIDE SEQUENCE [LARGE SCALE GENOMIC DNA]</scope>
    <source>
        <strain evidence="9 10">DSM 9179</strain>
    </source>
</reference>
<name>A0A1I0MAE7_9FIRM</name>
<keyword evidence="4" id="KW-0805">Transcription regulation</keyword>
<dbReference type="InterPro" id="IPR043135">
    <property type="entry name" value="Fur_C"/>
</dbReference>
<protein>
    <submittedName>
        <fullName evidence="9">Fur family transcriptional regulator, ferric uptake regulator/Fur family transcriptional regulator, peroxide stress response regulator</fullName>
    </submittedName>
</protein>
<proteinExistence type="inferred from homology"/>
<dbReference type="Proteomes" id="UP000199701">
    <property type="component" value="Unassembled WGS sequence"/>
</dbReference>
<dbReference type="EMBL" id="FOJI01000001">
    <property type="protein sequence ID" value="SEV84730.1"/>
    <property type="molecule type" value="Genomic_DNA"/>
</dbReference>
<feature type="binding site" evidence="7">
    <location>
        <position position="84"/>
    </location>
    <ligand>
        <name>Zn(2+)</name>
        <dbReference type="ChEBI" id="CHEBI:29105"/>
    </ligand>
</feature>
<dbReference type="CDD" id="cd07153">
    <property type="entry name" value="Fur_like"/>
    <property type="match status" value="1"/>
</dbReference>
<organism evidence="9 10">
    <name type="scientific">[Clostridium] fimetarium</name>
    <dbReference type="NCBI Taxonomy" id="99656"/>
    <lineage>
        <taxon>Bacteria</taxon>
        <taxon>Bacillati</taxon>
        <taxon>Bacillota</taxon>
        <taxon>Clostridia</taxon>
        <taxon>Lachnospirales</taxon>
        <taxon>Lachnospiraceae</taxon>
    </lineage>
</organism>
<evidence type="ECO:0000256" key="6">
    <source>
        <dbReference type="ARBA" id="ARBA00023163"/>
    </source>
</evidence>
<dbReference type="PANTHER" id="PTHR33202">
    <property type="entry name" value="ZINC UPTAKE REGULATION PROTEIN"/>
    <property type="match status" value="1"/>
</dbReference>
<feature type="binding site" evidence="7">
    <location>
        <position position="121"/>
    </location>
    <ligand>
        <name>Zn(2+)</name>
        <dbReference type="ChEBI" id="CHEBI:29105"/>
    </ligand>
</feature>
<dbReference type="InterPro" id="IPR036390">
    <property type="entry name" value="WH_DNA-bd_sf"/>
</dbReference>
<comment type="cofactor">
    <cofactor evidence="7">
        <name>Zn(2+)</name>
        <dbReference type="ChEBI" id="CHEBI:29105"/>
    </cofactor>
    <text evidence="7">Binds 1 zinc ion per subunit.</text>
</comment>
<keyword evidence="5" id="KW-0238">DNA-binding</keyword>
<accession>A0A1I0MAE7</accession>
<evidence type="ECO:0000256" key="5">
    <source>
        <dbReference type="ARBA" id="ARBA00023125"/>
    </source>
</evidence>
<dbReference type="STRING" id="99656.SAMN05421659_101301"/>
<keyword evidence="3 7" id="KW-0862">Zinc</keyword>
<comment type="similarity">
    <text evidence="1">Belongs to the Fur family.</text>
</comment>
<dbReference type="RefSeq" id="WP_092449860.1">
    <property type="nucleotide sequence ID" value="NZ_FOJI01000001.1"/>
</dbReference>
<dbReference type="GO" id="GO:0045892">
    <property type="term" value="P:negative regulation of DNA-templated transcription"/>
    <property type="evidence" value="ECO:0007669"/>
    <property type="project" value="TreeGrafter"/>
</dbReference>
<sequence length="126" mass="14673">MNKRKTIQRSLVLETVQELQCHATAEEIYDTIVKKHANISRGTVYRNLNLLSDIGQIRKMEMPSGADRFDHQCHKHYHARCIKCGRVFDVEMEVIADLEKNIKNTHGFEFIEHDLIFKGICLECNT</sequence>
<keyword evidence="2" id="KW-0678">Repressor</keyword>
<evidence type="ECO:0000256" key="1">
    <source>
        <dbReference type="ARBA" id="ARBA00007957"/>
    </source>
</evidence>
<evidence type="ECO:0000256" key="2">
    <source>
        <dbReference type="ARBA" id="ARBA00022491"/>
    </source>
</evidence>
<feature type="binding site" evidence="7">
    <location>
        <position position="81"/>
    </location>
    <ligand>
        <name>Zn(2+)</name>
        <dbReference type="ChEBI" id="CHEBI:29105"/>
    </ligand>
</feature>
<dbReference type="Gene3D" id="3.30.1490.190">
    <property type="match status" value="1"/>
</dbReference>
<evidence type="ECO:0000313" key="10">
    <source>
        <dbReference type="Proteomes" id="UP000199701"/>
    </source>
</evidence>
<keyword evidence="10" id="KW-1185">Reference proteome</keyword>
<gene>
    <name evidence="9" type="ORF">SAMN05421659_101301</name>
</gene>
<keyword evidence="6" id="KW-0804">Transcription</keyword>
<keyword evidence="7" id="KW-0479">Metal-binding</keyword>
<evidence type="ECO:0000256" key="8">
    <source>
        <dbReference type="PIRSR" id="PIRSR602481-2"/>
    </source>
</evidence>
<dbReference type="Pfam" id="PF01475">
    <property type="entry name" value="FUR"/>
    <property type="match status" value="1"/>
</dbReference>
<dbReference type="OrthoDB" id="8659436at2"/>
<evidence type="ECO:0000313" key="9">
    <source>
        <dbReference type="EMBL" id="SEV84730.1"/>
    </source>
</evidence>